<evidence type="ECO:0000256" key="5">
    <source>
        <dbReference type="ARBA" id="ARBA00022989"/>
    </source>
</evidence>
<evidence type="ECO:0000256" key="8">
    <source>
        <dbReference type="SAM" id="Phobius"/>
    </source>
</evidence>
<evidence type="ECO:0000256" key="3">
    <source>
        <dbReference type="ARBA" id="ARBA00022679"/>
    </source>
</evidence>
<feature type="transmembrane region" description="Helical" evidence="8">
    <location>
        <begin position="214"/>
        <end position="231"/>
    </location>
</feature>
<dbReference type="GO" id="GO:0016788">
    <property type="term" value="F:hydrolase activity, acting on ester bonds"/>
    <property type="evidence" value="ECO:0007669"/>
    <property type="project" value="UniProtKB-ARBA"/>
</dbReference>
<accession>A0A172WXN0</accession>
<dbReference type="EMBL" id="CP015641">
    <property type="protein sequence ID" value="ANF28065.1"/>
    <property type="molecule type" value="Genomic_DNA"/>
</dbReference>
<keyword evidence="6 8" id="KW-0472">Membrane</keyword>
<dbReference type="InterPro" id="IPR002656">
    <property type="entry name" value="Acyl_transf_3_dom"/>
</dbReference>
<sequence>MRLDVQGLRAIAVLAVMVYHLDELLLPSGFVGVDVFFVISGFIITSLIIQRREGFDWAGFYWSRIKRIAPAYFLMLVVVALFSSVLFLPADYNTFWESLKAASSFSSNTYFADFGSYFAPSVHELPLLHTWSLAVEMQFYLLWPVLVCFVPLRFLKPTLFLLTLGLLIWSEHRLAESDGHALYFSLLARIPEFMIGALVALSTSQYFIYVKYRSWLGVVGALLLVISFVFIDVQDFPGARVLLPCLGTALIIAANHGPVSTLLATKSLVWLGGISYSLYLWHWPILAFIRYYTGRYDLEPIWTAVFIISSLVCAWVSYRLVELPVRNAHGVRTAPIRLLGFLTCAVVVTFYSRHLNLTVVDKLPVEMTRYAPAEEICHGKVVAECVRGASGLKPSVLVIGDSHAAQLNYFFDEVGAKNNMAFRVITASSCVPIIGFDIERLPRWAQDSCRSQIAKTSALIPETDMIIVAGMWQYQVQSDEFVQAFFSFLDMAGAQNKKVIVLAQIPMFDSNLLRIQRFSELGLPVRINQNDEWKAANSKIKSIVQRTPSAKFLDFSESSFFISAPFEHDVLVYLDNHHLNEIGARRYGRYAADFLKLSAIEN</sequence>
<keyword evidence="4 8" id="KW-0812">Transmembrane</keyword>
<keyword evidence="5 8" id="KW-1133">Transmembrane helix</keyword>
<dbReference type="Proteomes" id="UP000077787">
    <property type="component" value="Chromosome"/>
</dbReference>
<feature type="transmembrane region" description="Helical" evidence="8">
    <location>
        <begin position="301"/>
        <end position="321"/>
    </location>
</feature>
<feature type="transmembrane region" description="Helical" evidence="8">
    <location>
        <begin position="268"/>
        <end position="289"/>
    </location>
</feature>
<dbReference type="GO" id="GO:0005886">
    <property type="term" value="C:plasma membrane"/>
    <property type="evidence" value="ECO:0007669"/>
    <property type="project" value="UniProtKB-SubCell"/>
</dbReference>
<dbReference type="PANTHER" id="PTHR23028:SF53">
    <property type="entry name" value="ACYL_TRANSF_3 DOMAIN-CONTAINING PROTEIN"/>
    <property type="match status" value="1"/>
</dbReference>
<evidence type="ECO:0000259" key="10">
    <source>
        <dbReference type="Pfam" id="PF19040"/>
    </source>
</evidence>
<feature type="transmembrane region" description="Helical" evidence="8">
    <location>
        <begin position="24"/>
        <end position="49"/>
    </location>
</feature>
<keyword evidence="3 11" id="KW-0808">Transferase</keyword>
<evidence type="ECO:0000256" key="1">
    <source>
        <dbReference type="ARBA" id="ARBA00004651"/>
    </source>
</evidence>
<dbReference type="GO" id="GO:0016747">
    <property type="term" value="F:acyltransferase activity, transferring groups other than amino-acyl groups"/>
    <property type="evidence" value="ECO:0007669"/>
    <property type="project" value="InterPro"/>
</dbReference>
<evidence type="ECO:0000256" key="2">
    <source>
        <dbReference type="ARBA" id="ARBA00022475"/>
    </source>
</evidence>
<dbReference type="AlphaFoldDB" id="A0A172WXN0"/>
<name>A0A172WXN0_STUST</name>
<dbReference type="Gene3D" id="3.40.50.1110">
    <property type="entry name" value="SGNH hydrolase"/>
    <property type="match status" value="1"/>
</dbReference>
<evidence type="ECO:0000313" key="12">
    <source>
        <dbReference type="Proteomes" id="UP000077787"/>
    </source>
</evidence>
<evidence type="ECO:0000256" key="6">
    <source>
        <dbReference type="ARBA" id="ARBA00023136"/>
    </source>
</evidence>
<feature type="transmembrane region" description="Helical" evidence="8">
    <location>
        <begin position="333"/>
        <end position="352"/>
    </location>
</feature>
<keyword evidence="7" id="KW-0012">Acyltransferase</keyword>
<evidence type="ECO:0000313" key="11">
    <source>
        <dbReference type="EMBL" id="ANF28065.1"/>
    </source>
</evidence>
<feature type="transmembrane region" description="Helical" evidence="8">
    <location>
        <begin position="70"/>
        <end position="90"/>
    </location>
</feature>
<proteinExistence type="predicted"/>
<evidence type="ECO:0000256" key="4">
    <source>
        <dbReference type="ARBA" id="ARBA00022692"/>
    </source>
</evidence>
<evidence type="ECO:0000256" key="7">
    <source>
        <dbReference type="ARBA" id="ARBA00023315"/>
    </source>
</evidence>
<feature type="transmembrane region" description="Helical" evidence="8">
    <location>
        <begin position="181"/>
        <end position="208"/>
    </location>
</feature>
<feature type="domain" description="SGNH" evidence="10">
    <location>
        <begin position="383"/>
        <end position="589"/>
    </location>
</feature>
<protein>
    <submittedName>
        <fullName evidence="11">Acetyltransferase</fullName>
    </submittedName>
</protein>
<comment type="subcellular location">
    <subcellularLocation>
        <location evidence="1">Cell membrane</location>
        <topology evidence="1">Multi-pass membrane protein</topology>
    </subcellularLocation>
</comment>
<keyword evidence="2" id="KW-1003">Cell membrane</keyword>
<feature type="domain" description="Acyltransferase 3" evidence="9">
    <location>
        <begin position="5"/>
        <end position="318"/>
    </location>
</feature>
<dbReference type="InterPro" id="IPR050879">
    <property type="entry name" value="Acyltransferase_3"/>
</dbReference>
<dbReference type="InterPro" id="IPR043968">
    <property type="entry name" value="SGNH"/>
</dbReference>
<organism evidence="11 12">
    <name type="scientific">Stutzerimonas stutzeri</name>
    <name type="common">Pseudomonas stutzeri</name>
    <dbReference type="NCBI Taxonomy" id="316"/>
    <lineage>
        <taxon>Bacteria</taxon>
        <taxon>Pseudomonadati</taxon>
        <taxon>Pseudomonadota</taxon>
        <taxon>Gammaproteobacteria</taxon>
        <taxon>Pseudomonadales</taxon>
        <taxon>Pseudomonadaceae</taxon>
        <taxon>Stutzerimonas</taxon>
    </lineage>
</organism>
<feature type="transmembrane region" description="Helical" evidence="8">
    <location>
        <begin position="141"/>
        <end position="169"/>
    </location>
</feature>
<dbReference type="PANTHER" id="PTHR23028">
    <property type="entry name" value="ACETYLTRANSFERASE"/>
    <property type="match status" value="1"/>
</dbReference>
<dbReference type="GO" id="GO:0009103">
    <property type="term" value="P:lipopolysaccharide biosynthetic process"/>
    <property type="evidence" value="ECO:0007669"/>
    <property type="project" value="TreeGrafter"/>
</dbReference>
<evidence type="ECO:0000259" key="9">
    <source>
        <dbReference type="Pfam" id="PF01757"/>
    </source>
</evidence>
<dbReference type="Pfam" id="PF19040">
    <property type="entry name" value="SGNH"/>
    <property type="match status" value="1"/>
</dbReference>
<dbReference type="SUPFAM" id="SSF52266">
    <property type="entry name" value="SGNH hydrolase"/>
    <property type="match status" value="1"/>
</dbReference>
<feature type="transmembrane region" description="Helical" evidence="8">
    <location>
        <begin position="238"/>
        <end position="256"/>
    </location>
</feature>
<dbReference type="Pfam" id="PF01757">
    <property type="entry name" value="Acyl_transf_3"/>
    <property type="match status" value="1"/>
</dbReference>
<dbReference type="InterPro" id="IPR036514">
    <property type="entry name" value="SGNH_hydro_sf"/>
</dbReference>
<gene>
    <name evidence="11" type="ORF">PS273GM_17000</name>
</gene>
<reference evidence="11 12" key="1">
    <citation type="submission" date="2016-05" db="EMBL/GenBank/DDBJ databases">
        <title>Genome sequence of Pseudomonas stutzeri 273 and identification of the exopolysaccharide biosynthesis locus.</title>
        <authorList>
            <person name="Wu S."/>
            <person name="Sun C."/>
        </authorList>
    </citation>
    <scope>NUCLEOTIDE SEQUENCE [LARGE SCALE GENOMIC DNA]</scope>
    <source>
        <strain evidence="11 12">273</strain>
    </source>
</reference>